<evidence type="ECO:0000256" key="1">
    <source>
        <dbReference type="SAM" id="MobiDB-lite"/>
    </source>
</evidence>
<keyword evidence="3" id="KW-1185">Reference proteome</keyword>
<dbReference type="AlphaFoldDB" id="A0A564ZG96"/>
<feature type="region of interest" description="Disordered" evidence="1">
    <location>
        <begin position="1"/>
        <end position="25"/>
    </location>
</feature>
<feature type="region of interest" description="Disordered" evidence="1">
    <location>
        <begin position="215"/>
        <end position="237"/>
    </location>
</feature>
<evidence type="ECO:0000313" key="3">
    <source>
        <dbReference type="Proteomes" id="UP000334340"/>
    </source>
</evidence>
<accession>A0A564ZG96</accession>
<dbReference type="Proteomes" id="UP000334340">
    <property type="component" value="Unassembled WGS sequence"/>
</dbReference>
<reference evidence="2 3" key="1">
    <citation type="submission" date="2019-07" db="EMBL/GenBank/DDBJ databases">
        <authorList>
            <person name="Cremers G."/>
        </authorList>
    </citation>
    <scope>NUCLEOTIDE SEQUENCE [LARGE SCALE GENOMIC DNA]</scope>
</reference>
<sequence length="237" mass="26191">MGMKVATLSRIPRPRRNPPNPLFEKGGWGGFETGISGRVRETFRAMTAGLLLAALTIPFCATAHGGGLEPYAPANEQLRRTILGTWESQAFRHPPALERDVREALRSINEIEGRTDSVLAALLSSRLNSAWTELEQSRAVLWLGYNEFDAVAFQSAESQFQEVVTQFLGVRTPYPAERYHGAITALENAQTLSRHARRHVPGLASDDVQLTREKRQKLLLKEPATDEGSGAQTGSQR</sequence>
<proteinExistence type="predicted"/>
<dbReference type="EMBL" id="CABIKM010000011">
    <property type="protein sequence ID" value="VUZ84371.1"/>
    <property type="molecule type" value="Genomic_DNA"/>
</dbReference>
<gene>
    <name evidence="2" type="ORF">MELA_00742</name>
</gene>
<protein>
    <submittedName>
        <fullName evidence="2">Uncharacterized protein</fullName>
    </submittedName>
</protein>
<name>A0A564ZG96_9BACT</name>
<organism evidence="2 3">
    <name type="scientific">Candidatus Methylomirabilis lanthanidiphila</name>
    <dbReference type="NCBI Taxonomy" id="2211376"/>
    <lineage>
        <taxon>Bacteria</taxon>
        <taxon>Candidatus Methylomirabilota</taxon>
        <taxon>Candidatus Methylomirabilia</taxon>
        <taxon>Candidatus Methylomirabilales</taxon>
        <taxon>Candidatus Methylomirabilaceae</taxon>
        <taxon>Candidatus Methylomirabilis</taxon>
    </lineage>
</organism>
<evidence type="ECO:0000313" key="2">
    <source>
        <dbReference type="EMBL" id="VUZ84371.1"/>
    </source>
</evidence>